<dbReference type="EMBL" id="JACHBK010000013">
    <property type="protein sequence ID" value="MBB5538412.1"/>
    <property type="molecule type" value="Genomic_DNA"/>
</dbReference>
<gene>
    <name evidence="1" type="ORF">GGD55_005142</name>
</gene>
<sequence>MSSTIQQDFVDSIDLRSIAESRHCGVDLKRPAAPLVECAELIYSLHNRFRLSVRSQTSHAMASGADQPFSDMNAPCVSKAGIAVYSWKNGRSALHQVNKQDGRRPENV</sequence>
<proteinExistence type="predicted"/>
<accession>A0A7W8XB61</accession>
<comment type="caution">
    <text evidence="1">The sequence shown here is derived from an EMBL/GenBank/DDBJ whole genome shotgun (WGS) entry which is preliminary data.</text>
</comment>
<dbReference type="AlphaFoldDB" id="A0A7W8XB61"/>
<protein>
    <submittedName>
        <fullName evidence="1">Uncharacterized protein</fullName>
    </submittedName>
</protein>
<organism evidence="1 2">
    <name type="scientific">Rhizobium giardinii</name>
    <dbReference type="NCBI Taxonomy" id="56731"/>
    <lineage>
        <taxon>Bacteria</taxon>
        <taxon>Pseudomonadati</taxon>
        <taxon>Pseudomonadota</taxon>
        <taxon>Alphaproteobacteria</taxon>
        <taxon>Hyphomicrobiales</taxon>
        <taxon>Rhizobiaceae</taxon>
        <taxon>Rhizobium/Agrobacterium group</taxon>
        <taxon>Rhizobium</taxon>
    </lineage>
</organism>
<dbReference type="RefSeq" id="WP_018326052.1">
    <property type="nucleotide sequence ID" value="NZ_JACHBK010000013.1"/>
</dbReference>
<evidence type="ECO:0000313" key="1">
    <source>
        <dbReference type="EMBL" id="MBB5538412.1"/>
    </source>
</evidence>
<reference evidence="1 2" key="1">
    <citation type="submission" date="2020-08" db="EMBL/GenBank/DDBJ databases">
        <title>Genomic Encyclopedia of Type Strains, Phase IV (KMG-V): Genome sequencing to study the core and pangenomes of soil and plant-associated prokaryotes.</title>
        <authorList>
            <person name="Whitman W."/>
        </authorList>
    </citation>
    <scope>NUCLEOTIDE SEQUENCE [LARGE SCALE GENOMIC DNA]</scope>
    <source>
        <strain evidence="1 2">SEMIA 4084</strain>
    </source>
</reference>
<keyword evidence="2" id="KW-1185">Reference proteome</keyword>
<evidence type="ECO:0000313" key="2">
    <source>
        <dbReference type="Proteomes" id="UP000585507"/>
    </source>
</evidence>
<name>A0A7W8XB61_9HYPH</name>
<dbReference type="Proteomes" id="UP000585507">
    <property type="component" value="Unassembled WGS sequence"/>
</dbReference>